<dbReference type="EMBL" id="JZWT02000006">
    <property type="protein sequence ID" value="MFB6490281.1"/>
    <property type="molecule type" value="Genomic_DNA"/>
</dbReference>
<evidence type="ECO:0000313" key="1">
    <source>
        <dbReference type="EMBL" id="MFB6490281.1"/>
    </source>
</evidence>
<sequence length="173" mass="18885">MAEEWSKDLLYLAVVVFAVFFAARYILHVAWPFAVVSSWSMLPTLRVGDFVVLSGVSSCNALEVGDIIVYIALPPFPPGEWIIHRVASIAPGCEITTKGDNNPISDQVYGEPPVTLDRVIGKVVFIVPYVGIFPLVVRPQSSSPAGLDLWAMRLAIFAAAIAAYYAAFRRASR</sequence>
<keyword evidence="1" id="KW-0378">Hydrolase</keyword>
<proteinExistence type="predicted"/>
<name>A0ACC6V004_9CREN</name>
<evidence type="ECO:0000313" key="2">
    <source>
        <dbReference type="Proteomes" id="UP000033636"/>
    </source>
</evidence>
<accession>A0ACC6V004</accession>
<protein>
    <submittedName>
        <fullName evidence="1">Signal peptidase I</fullName>
        <ecNumber evidence="1">3.4.21.89</ecNumber>
    </submittedName>
</protein>
<comment type="caution">
    <text evidence="1">The sequence shown here is derived from an EMBL/GenBank/DDBJ whole genome shotgun (WGS) entry which is preliminary data.</text>
</comment>
<reference evidence="1" key="1">
    <citation type="submission" date="2024-07" db="EMBL/GenBank/DDBJ databases">
        <title>Metagenome and Metagenome-Assembled Genomes of Archaea from a hot spring from the geothermal field of Los Azufres, Mexico.</title>
        <authorList>
            <person name="Marin-Paredes R."/>
            <person name="Martinez-Romero E."/>
            <person name="Servin-Garciduenas L.E."/>
        </authorList>
    </citation>
    <scope>NUCLEOTIDE SEQUENCE</scope>
</reference>
<dbReference type="Proteomes" id="UP000033636">
    <property type="component" value="Unassembled WGS sequence"/>
</dbReference>
<gene>
    <name evidence="1" type="ORF">TU35_003370</name>
</gene>
<organism evidence="1 2">
    <name type="scientific">Thermoproteus sp. AZ2</name>
    <dbReference type="NCBI Taxonomy" id="1609232"/>
    <lineage>
        <taxon>Archaea</taxon>
        <taxon>Thermoproteota</taxon>
        <taxon>Thermoprotei</taxon>
        <taxon>Thermoproteales</taxon>
        <taxon>Thermoproteaceae</taxon>
        <taxon>Thermoproteus</taxon>
    </lineage>
</organism>
<dbReference type="EC" id="3.4.21.89" evidence="1"/>